<comment type="caution">
    <text evidence="2">The sequence shown here is derived from an EMBL/GenBank/DDBJ whole genome shotgun (WGS) entry which is preliminary data.</text>
</comment>
<gene>
    <name evidence="2" type="ORF">GCM10007390_17160</name>
</gene>
<dbReference type="RefSeq" id="WP_189563892.1">
    <property type="nucleotide sequence ID" value="NZ_BMXF01000001.1"/>
</dbReference>
<name>A0A8J3D395_9BACT</name>
<keyword evidence="3" id="KW-1185">Reference proteome</keyword>
<feature type="chain" id="PRO_5035203000" evidence="1">
    <location>
        <begin position="23"/>
        <end position="126"/>
    </location>
</feature>
<protein>
    <submittedName>
        <fullName evidence="2">Uncharacterized protein</fullName>
    </submittedName>
</protein>
<sequence>MSAKTSTRKKLIIGLLFPLAAAFIFVRQQQSNNQPLPASEPQGSIHFSSSEYGKAWPLVGVDAGQVYCVENAVVFRADNGGQVYGLNGYAASYARAKGYDWKPIGDIQAVGKSIDIMLVPGRELCK</sequence>
<evidence type="ECO:0000313" key="2">
    <source>
        <dbReference type="EMBL" id="GHB63889.1"/>
    </source>
</evidence>
<accession>A0A8J3D395</accession>
<keyword evidence="1" id="KW-0732">Signal</keyword>
<dbReference type="EMBL" id="BMXF01000001">
    <property type="protein sequence ID" value="GHB63889.1"/>
    <property type="molecule type" value="Genomic_DNA"/>
</dbReference>
<feature type="signal peptide" evidence="1">
    <location>
        <begin position="1"/>
        <end position="22"/>
    </location>
</feature>
<proteinExistence type="predicted"/>
<evidence type="ECO:0000313" key="3">
    <source>
        <dbReference type="Proteomes" id="UP000598271"/>
    </source>
</evidence>
<reference evidence="2 3" key="1">
    <citation type="journal article" date="2014" name="Int. J. Syst. Evol. Microbiol.">
        <title>Complete genome sequence of Corynebacterium casei LMG S-19264T (=DSM 44701T), isolated from a smear-ripened cheese.</title>
        <authorList>
            <consortium name="US DOE Joint Genome Institute (JGI-PGF)"/>
            <person name="Walter F."/>
            <person name="Albersmeier A."/>
            <person name="Kalinowski J."/>
            <person name="Ruckert C."/>
        </authorList>
    </citation>
    <scope>NUCLEOTIDE SEQUENCE [LARGE SCALE GENOMIC DNA]</scope>
    <source>
        <strain evidence="2 3">KCTC 12866</strain>
    </source>
</reference>
<dbReference type="AlphaFoldDB" id="A0A8J3D395"/>
<evidence type="ECO:0000256" key="1">
    <source>
        <dbReference type="SAM" id="SignalP"/>
    </source>
</evidence>
<organism evidence="2 3">
    <name type="scientific">Persicitalea jodogahamensis</name>
    <dbReference type="NCBI Taxonomy" id="402147"/>
    <lineage>
        <taxon>Bacteria</taxon>
        <taxon>Pseudomonadati</taxon>
        <taxon>Bacteroidota</taxon>
        <taxon>Cytophagia</taxon>
        <taxon>Cytophagales</taxon>
        <taxon>Spirosomataceae</taxon>
        <taxon>Persicitalea</taxon>
    </lineage>
</organism>
<dbReference type="Proteomes" id="UP000598271">
    <property type="component" value="Unassembled WGS sequence"/>
</dbReference>